<protein>
    <recommendedName>
        <fullName evidence="8">Abasic site processing protein</fullName>
        <ecNumber evidence="8">3.4.-.-</ecNumber>
    </recommendedName>
</protein>
<dbReference type="Gene3D" id="3.90.1680.10">
    <property type="entry name" value="SOS response associated peptidase-like"/>
    <property type="match status" value="1"/>
</dbReference>
<dbReference type="Pfam" id="PF02586">
    <property type="entry name" value="SRAP"/>
    <property type="match status" value="1"/>
</dbReference>
<evidence type="ECO:0000256" key="5">
    <source>
        <dbReference type="ARBA" id="ARBA00023124"/>
    </source>
</evidence>
<dbReference type="EC" id="3.4.-.-" evidence="8"/>
<dbReference type="Proteomes" id="UP000434850">
    <property type="component" value="Unassembled WGS sequence"/>
</dbReference>
<dbReference type="GO" id="GO:0006508">
    <property type="term" value="P:proteolysis"/>
    <property type="evidence" value="ECO:0007669"/>
    <property type="project" value="UniProtKB-KW"/>
</dbReference>
<dbReference type="AlphaFoldDB" id="A0A6I4I880"/>
<keyword evidence="6" id="KW-0238">DNA-binding</keyword>
<evidence type="ECO:0000256" key="4">
    <source>
        <dbReference type="ARBA" id="ARBA00022801"/>
    </source>
</evidence>
<keyword evidence="10" id="KW-1185">Reference proteome</keyword>
<dbReference type="PANTHER" id="PTHR13604">
    <property type="entry name" value="DC12-RELATED"/>
    <property type="match status" value="1"/>
</dbReference>
<proteinExistence type="inferred from homology"/>
<keyword evidence="4 8" id="KW-0378">Hydrolase</keyword>
<evidence type="ECO:0000256" key="2">
    <source>
        <dbReference type="ARBA" id="ARBA00022670"/>
    </source>
</evidence>
<comment type="similarity">
    <text evidence="1 8">Belongs to the SOS response-associated peptidase family.</text>
</comment>
<comment type="caution">
    <text evidence="9">The sequence shown here is derived from an EMBL/GenBank/DDBJ whole genome shotgun (WGS) entry which is preliminary data.</text>
</comment>
<dbReference type="SUPFAM" id="SSF143081">
    <property type="entry name" value="BB1717-like"/>
    <property type="match status" value="1"/>
</dbReference>
<dbReference type="GO" id="GO:0016829">
    <property type="term" value="F:lyase activity"/>
    <property type="evidence" value="ECO:0007669"/>
    <property type="project" value="UniProtKB-KW"/>
</dbReference>
<accession>A0A6I4I880</accession>
<dbReference type="InterPro" id="IPR003738">
    <property type="entry name" value="SRAP"/>
</dbReference>
<evidence type="ECO:0000313" key="10">
    <source>
        <dbReference type="Proteomes" id="UP000434850"/>
    </source>
</evidence>
<name>A0A6I4I880_9SPHI</name>
<evidence type="ECO:0000256" key="1">
    <source>
        <dbReference type="ARBA" id="ARBA00008136"/>
    </source>
</evidence>
<keyword evidence="3" id="KW-0227">DNA damage</keyword>
<gene>
    <name evidence="9" type="ORF">GO816_09380</name>
</gene>
<keyword evidence="7" id="KW-0456">Lyase</keyword>
<dbReference type="RefSeq" id="WP_157541546.1">
    <property type="nucleotide sequence ID" value="NZ_WQLA01000003.1"/>
</dbReference>
<reference evidence="9 10" key="1">
    <citation type="submission" date="2019-12" db="EMBL/GenBank/DDBJ databases">
        <title>Mucilaginibacter sp. HME9299 genome sequencing and assembly.</title>
        <authorList>
            <person name="Kang H."/>
            <person name="Kim H."/>
            <person name="Joh K."/>
        </authorList>
    </citation>
    <scope>NUCLEOTIDE SEQUENCE [LARGE SCALE GENOMIC DNA]</scope>
    <source>
        <strain evidence="9 10">HME9299</strain>
    </source>
</reference>
<dbReference type="GO" id="GO:0106300">
    <property type="term" value="P:protein-DNA covalent cross-linking repair"/>
    <property type="evidence" value="ECO:0007669"/>
    <property type="project" value="InterPro"/>
</dbReference>
<dbReference type="GO" id="GO:0008233">
    <property type="term" value="F:peptidase activity"/>
    <property type="evidence" value="ECO:0007669"/>
    <property type="project" value="UniProtKB-KW"/>
</dbReference>
<organism evidence="9 10">
    <name type="scientific">Mucilaginibacter aquatilis</name>
    <dbReference type="NCBI Taxonomy" id="1517760"/>
    <lineage>
        <taxon>Bacteria</taxon>
        <taxon>Pseudomonadati</taxon>
        <taxon>Bacteroidota</taxon>
        <taxon>Sphingobacteriia</taxon>
        <taxon>Sphingobacteriales</taxon>
        <taxon>Sphingobacteriaceae</taxon>
        <taxon>Mucilaginibacter</taxon>
    </lineage>
</organism>
<dbReference type="InterPro" id="IPR036590">
    <property type="entry name" value="SRAP-like"/>
</dbReference>
<dbReference type="OrthoDB" id="9782620at2"/>
<keyword evidence="2 8" id="KW-0645">Protease</keyword>
<evidence type="ECO:0000256" key="3">
    <source>
        <dbReference type="ARBA" id="ARBA00022763"/>
    </source>
</evidence>
<evidence type="ECO:0000313" key="9">
    <source>
        <dbReference type="EMBL" id="MVN91331.1"/>
    </source>
</evidence>
<keyword evidence="5" id="KW-0190">Covalent protein-DNA linkage</keyword>
<evidence type="ECO:0000256" key="7">
    <source>
        <dbReference type="ARBA" id="ARBA00023239"/>
    </source>
</evidence>
<dbReference type="EMBL" id="WQLA01000003">
    <property type="protein sequence ID" value="MVN91331.1"/>
    <property type="molecule type" value="Genomic_DNA"/>
</dbReference>
<sequence>MCGRVNFPGSAETAKRLGVNDNDTPKDGDINGFAFKDSYVFGLADRAPDTLRHFHWPLIPGWSNTYPSYQTHNARSEDMAERSAYKHLLGKRHCIIAINGFYEWERSREKTPWYFSMADESLMLLAGLWDYNTKLDAPVLSCTVITREPNQVVGEVHNRMPVILTRADADIWLDMQLPYHERAKVLQPIENSALLRVEIGKSINKAENKSGDWFNGPDEKPLSLF</sequence>
<evidence type="ECO:0000256" key="6">
    <source>
        <dbReference type="ARBA" id="ARBA00023125"/>
    </source>
</evidence>
<dbReference type="PANTHER" id="PTHR13604:SF0">
    <property type="entry name" value="ABASIC SITE PROCESSING PROTEIN HMCES"/>
    <property type="match status" value="1"/>
</dbReference>
<dbReference type="GO" id="GO:0003697">
    <property type="term" value="F:single-stranded DNA binding"/>
    <property type="evidence" value="ECO:0007669"/>
    <property type="project" value="InterPro"/>
</dbReference>
<evidence type="ECO:0000256" key="8">
    <source>
        <dbReference type="RuleBase" id="RU364100"/>
    </source>
</evidence>